<sequence length="373" mass="41678">MSTTAGRGVPAPPPAEDGAARRINGVAQDDGAARGQEADRDEDFRELSRRVHEAGLMAPRRARYAGRITLIWLLNGLGWAALVCGDRTWWQVVLVAGWLAVWCEQLAFVVHDAGHRQISRHRRTIQVLGLLHGNLALGVSFGWWVQHHNRHHNHPNHLELDPDILRRVAVFAPEQAGQRSGAARFLARNQRYLFFPLLGLEAVVLRIAGPIALRRRAIRRPWLEGGLLLAHVTLYLGAVLALLPLPAAALFLAVHQGLLGYLLGLGFAVNHKGLPTRTGREWSWLERQVLTARTLPTGLLGDFFHGGLNYQIEHHLFPGMPRSALRRAYPLVRDFCRERDIAYTETGVWESYRDLAGHLDSASRVLREKTATG</sequence>
<evidence type="ECO:0000313" key="5">
    <source>
        <dbReference type="Proteomes" id="UP000325598"/>
    </source>
</evidence>
<feature type="domain" description="Fatty acid desaturase" evidence="3">
    <location>
        <begin position="89"/>
        <end position="346"/>
    </location>
</feature>
<feature type="transmembrane region" description="Helical" evidence="2">
    <location>
        <begin position="193"/>
        <end position="213"/>
    </location>
</feature>
<keyword evidence="5" id="KW-1185">Reference proteome</keyword>
<accession>A0A5J4LAZ2</accession>
<dbReference type="PANTHER" id="PTHR19353:SF19">
    <property type="entry name" value="DELTA(5) FATTY ACID DESATURASE C-RELATED"/>
    <property type="match status" value="1"/>
</dbReference>
<dbReference type="OrthoDB" id="104711at2"/>
<keyword evidence="2" id="KW-0472">Membrane</keyword>
<feature type="transmembrane region" description="Helical" evidence="2">
    <location>
        <begin position="225"/>
        <end position="243"/>
    </location>
</feature>
<reference evidence="4 5" key="1">
    <citation type="submission" date="2019-10" db="EMBL/GenBank/DDBJ databases">
        <title>Whole genome shotgun sequence of Streptomyces angustmyceticus NBRC 3934.</title>
        <authorList>
            <person name="Hosoyama A."/>
            <person name="Ichikawa N."/>
            <person name="Kimura A."/>
            <person name="Kitahashi Y."/>
            <person name="Komaki H."/>
            <person name="Uohara A."/>
        </authorList>
    </citation>
    <scope>NUCLEOTIDE SEQUENCE [LARGE SCALE GENOMIC DNA]</scope>
    <source>
        <strain evidence="4 5">NBRC 3934</strain>
    </source>
</reference>
<dbReference type="InterPro" id="IPR005804">
    <property type="entry name" value="FA_desaturase_dom"/>
</dbReference>
<dbReference type="AlphaFoldDB" id="A0A5J4LAZ2"/>
<feature type="transmembrane region" description="Helical" evidence="2">
    <location>
        <begin position="64"/>
        <end position="83"/>
    </location>
</feature>
<keyword evidence="2" id="KW-1133">Transmembrane helix</keyword>
<feature type="region of interest" description="Disordered" evidence="1">
    <location>
        <begin position="1"/>
        <end position="39"/>
    </location>
</feature>
<dbReference type="PANTHER" id="PTHR19353">
    <property type="entry name" value="FATTY ACID DESATURASE 2"/>
    <property type="match status" value="1"/>
</dbReference>
<dbReference type="PIRSF" id="PIRSF015921">
    <property type="entry name" value="FA_sphinglp_des"/>
    <property type="match status" value="1"/>
</dbReference>
<gene>
    <name evidence="4" type="ORF">San01_09630</name>
</gene>
<dbReference type="GO" id="GO:0016717">
    <property type="term" value="F:oxidoreductase activity, acting on paired donors, with oxidation of a pair of donors resulting in the reduction of molecular oxygen to two molecules of water"/>
    <property type="evidence" value="ECO:0007669"/>
    <property type="project" value="TreeGrafter"/>
</dbReference>
<dbReference type="Pfam" id="PF00487">
    <property type="entry name" value="FA_desaturase"/>
    <property type="match status" value="1"/>
</dbReference>
<dbReference type="Proteomes" id="UP000325598">
    <property type="component" value="Unassembled WGS sequence"/>
</dbReference>
<comment type="caution">
    <text evidence="4">The sequence shown here is derived from an EMBL/GenBank/DDBJ whole genome shotgun (WGS) entry which is preliminary data.</text>
</comment>
<protein>
    <submittedName>
        <fullName evidence="4">Delta fatty acid desaturase</fullName>
    </submittedName>
</protein>
<dbReference type="GeneID" id="96750964"/>
<feature type="transmembrane region" description="Helical" evidence="2">
    <location>
        <begin position="249"/>
        <end position="270"/>
    </location>
</feature>
<evidence type="ECO:0000313" key="4">
    <source>
        <dbReference type="EMBL" id="GES28476.1"/>
    </source>
</evidence>
<keyword evidence="2" id="KW-0812">Transmembrane</keyword>
<evidence type="ECO:0000256" key="2">
    <source>
        <dbReference type="SAM" id="Phobius"/>
    </source>
</evidence>
<feature type="transmembrane region" description="Helical" evidence="2">
    <location>
        <begin position="125"/>
        <end position="145"/>
    </location>
</feature>
<name>A0A5J4LAZ2_9ACTN</name>
<dbReference type="CDD" id="cd03506">
    <property type="entry name" value="Delta6-FADS-like"/>
    <property type="match status" value="1"/>
</dbReference>
<dbReference type="InterPro" id="IPR012171">
    <property type="entry name" value="Fatty_acid_desaturase"/>
</dbReference>
<organism evidence="4 5">
    <name type="scientific">Streptomyces angustmyceticus</name>
    <dbReference type="NCBI Taxonomy" id="285578"/>
    <lineage>
        <taxon>Bacteria</taxon>
        <taxon>Bacillati</taxon>
        <taxon>Actinomycetota</taxon>
        <taxon>Actinomycetes</taxon>
        <taxon>Kitasatosporales</taxon>
        <taxon>Streptomycetaceae</taxon>
        <taxon>Streptomyces</taxon>
    </lineage>
</organism>
<dbReference type="EMBL" id="BLAG01000005">
    <property type="protein sequence ID" value="GES28476.1"/>
    <property type="molecule type" value="Genomic_DNA"/>
</dbReference>
<evidence type="ECO:0000256" key="1">
    <source>
        <dbReference type="SAM" id="MobiDB-lite"/>
    </source>
</evidence>
<evidence type="ECO:0000259" key="3">
    <source>
        <dbReference type="Pfam" id="PF00487"/>
    </source>
</evidence>
<proteinExistence type="predicted"/>
<dbReference type="GO" id="GO:0016020">
    <property type="term" value="C:membrane"/>
    <property type="evidence" value="ECO:0007669"/>
    <property type="project" value="TreeGrafter"/>
</dbReference>
<dbReference type="GO" id="GO:0008610">
    <property type="term" value="P:lipid biosynthetic process"/>
    <property type="evidence" value="ECO:0007669"/>
    <property type="project" value="UniProtKB-ARBA"/>
</dbReference>
<feature type="transmembrane region" description="Helical" evidence="2">
    <location>
        <begin position="89"/>
        <end position="113"/>
    </location>
</feature>
<dbReference type="RefSeq" id="WP_086717661.1">
    <property type="nucleotide sequence ID" value="NZ_BLAG01000005.1"/>
</dbReference>